<reference evidence="8" key="1">
    <citation type="journal article" date="2019" name="Int. J. Syst. Evol. Microbiol.">
        <title>The Global Catalogue of Microorganisms (GCM) 10K type strain sequencing project: providing services to taxonomists for standard genome sequencing and annotation.</title>
        <authorList>
            <consortium name="The Broad Institute Genomics Platform"/>
            <consortium name="The Broad Institute Genome Sequencing Center for Infectious Disease"/>
            <person name="Wu L."/>
            <person name="Ma J."/>
        </authorList>
    </citation>
    <scope>NUCLEOTIDE SEQUENCE [LARGE SCALE GENOMIC DNA]</scope>
    <source>
        <strain evidence="8">CCM 8391</strain>
    </source>
</reference>
<dbReference type="PANTHER" id="PTHR30238">
    <property type="entry name" value="MEMBRANE BOUND PREDICTED REDOX MODULATOR"/>
    <property type="match status" value="1"/>
</dbReference>
<sequence>MTVPAWLWFATIGGLVAIILADLFLVDHKPHAVTVREAARWVLFYVALALVFGAGVWLFAGGTYAGEFFAGYITEYSLSVDNLFVFVIIMGTFKVPAIHQHRVLLVGIVIALIMRGIFIAIGAAAIARFSWVFYLFAAVLIYTAVSLVRQGTEHDEEYTENRVLRLLRRMLPVTEDYHGAKSFVKIDGKRWATPMIIVMLAIGSTDLLFALDSIPAIFGLTQEAYLVFTANAFALMGLRQLYFLLGGLLERLIYLSYGLAVILGFIGVKLVLHALHENSLPFINGGEPVPVPEIGIVVSLSVIVGVLIITTVASLIKARRRPEVAAYSGPEARSDR</sequence>
<comment type="similarity">
    <text evidence="2">Belongs to the TerC family.</text>
</comment>
<organism evidence="7 8">
    <name type="scientific">Pseudonocardia hispaniensis</name>
    <dbReference type="NCBI Taxonomy" id="904933"/>
    <lineage>
        <taxon>Bacteria</taxon>
        <taxon>Bacillati</taxon>
        <taxon>Actinomycetota</taxon>
        <taxon>Actinomycetes</taxon>
        <taxon>Pseudonocardiales</taxon>
        <taxon>Pseudonocardiaceae</taxon>
        <taxon>Pseudonocardia</taxon>
    </lineage>
</organism>
<dbReference type="EMBL" id="JBHSQW010000006">
    <property type="protein sequence ID" value="MFC5993080.1"/>
    <property type="molecule type" value="Genomic_DNA"/>
</dbReference>
<dbReference type="NCBIfam" id="TIGR03718">
    <property type="entry name" value="R_switched_Alx"/>
    <property type="match status" value="1"/>
</dbReference>
<dbReference type="RefSeq" id="WP_379582285.1">
    <property type="nucleotide sequence ID" value="NZ_JBHSQW010000006.1"/>
</dbReference>
<feature type="transmembrane region" description="Helical" evidence="6">
    <location>
        <begin position="72"/>
        <end position="91"/>
    </location>
</feature>
<evidence type="ECO:0000256" key="2">
    <source>
        <dbReference type="ARBA" id="ARBA00007511"/>
    </source>
</evidence>
<gene>
    <name evidence="7" type="ORF">ACFQE5_02520</name>
</gene>
<dbReference type="Proteomes" id="UP001596302">
    <property type="component" value="Unassembled WGS sequence"/>
</dbReference>
<comment type="caution">
    <text evidence="7">The sequence shown here is derived from an EMBL/GenBank/DDBJ whole genome shotgun (WGS) entry which is preliminary data.</text>
</comment>
<evidence type="ECO:0000256" key="4">
    <source>
        <dbReference type="ARBA" id="ARBA00022989"/>
    </source>
</evidence>
<dbReference type="InterPro" id="IPR022369">
    <property type="entry name" value="Integral_membrane_TerC_rswitch"/>
</dbReference>
<keyword evidence="8" id="KW-1185">Reference proteome</keyword>
<name>A0ABW1IXS3_9PSEU</name>
<proteinExistence type="inferred from homology"/>
<comment type="subcellular location">
    <subcellularLocation>
        <location evidence="1">Membrane</location>
        <topology evidence="1">Multi-pass membrane protein</topology>
    </subcellularLocation>
</comment>
<evidence type="ECO:0000256" key="3">
    <source>
        <dbReference type="ARBA" id="ARBA00022692"/>
    </source>
</evidence>
<feature type="transmembrane region" description="Helical" evidence="6">
    <location>
        <begin position="252"/>
        <end position="274"/>
    </location>
</feature>
<keyword evidence="5 6" id="KW-0472">Membrane</keyword>
<keyword evidence="4 6" id="KW-1133">Transmembrane helix</keyword>
<feature type="transmembrane region" description="Helical" evidence="6">
    <location>
        <begin position="131"/>
        <end position="148"/>
    </location>
</feature>
<feature type="transmembrane region" description="Helical" evidence="6">
    <location>
        <begin position="195"/>
        <end position="218"/>
    </location>
</feature>
<feature type="transmembrane region" description="Helical" evidence="6">
    <location>
        <begin position="6"/>
        <end position="26"/>
    </location>
</feature>
<evidence type="ECO:0000256" key="5">
    <source>
        <dbReference type="ARBA" id="ARBA00023136"/>
    </source>
</evidence>
<evidence type="ECO:0000256" key="6">
    <source>
        <dbReference type="SAM" id="Phobius"/>
    </source>
</evidence>
<evidence type="ECO:0000313" key="8">
    <source>
        <dbReference type="Proteomes" id="UP001596302"/>
    </source>
</evidence>
<dbReference type="Pfam" id="PF03741">
    <property type="entry name" value="TerC"/>
    <property type="match status" value="1"/>
</dbReference>
<feature type="transmembrane region" description="Helical" evidence="6">
    <location>
        <begin position="224"/>
        <end position="245"/>
    </location>
</feature>
<feature type="transmembrane region" description="Helical" evidence="6">
    <location>
        <begin position="103"/>
        <end position="125"/>
    </location>
</feature>
<feature type="transmembrane region" description="Helical" evidence="6">
    <location>
        <begin position="38"/>
        <end position="60"/>
    </location>
</feature>
<evidence type="ECO:0000256" key="1">
    <source>
        <dbReference type="ARBA" id="ARBA00004141"/>
    </source>
</evidence>
<keyword evidence="3 6" id="KW-0812">Transmembrane</keyword>
<protein>
    <submittedName>
        <fullName evidence="7">TerC family protein</fullName>
    </submittedName>
</protein>
<accession>A0ABW1IXS3</accession>
<evidence type="ECO:0000313" key="7">
    <source>
        <dbReference type="EMBL" id="MFC5993080.1"/>
    </source>
</evidence>
<feature type="transmembrane region" description="Helical" evidence="6">
    <location>
        <begin position="294"/>
        <end position="316"/>
    </location>
</feature>
<dbReference type="InterPro" id="IPR005496">
    <property type="entry name" value="Integral_membrane_TerC"/>
</dbReference>
<dbReference type="PANTHER" id="PTHR30238:SF0">
    <property type="entry name" value="THYLAKOID MEMBRANE PROTEIN TERC, CHLOROPLASTIC"/>
    <property type="match status" value="1"/>
</dbReference>